<keyword evidence="3 5" id="KW-0175">Coiled coil</keyword>
<dbReference type="EMBL" id="JAAMOW010000006">
    <property type="protein sequence ID" value="NGY05557.1"/>
    <property type="molecule type" value="Genomic_DNA"/>
</dbReference>
<protein>
    <submittedName>
        <fullName evidence="6">DNA recombination protein RmuC</fullName>
    </submittedName>
</protein>
<accession>A0A6M2BUF4</accession>
<name>A0A6M2BUF4_9GAMM</name>
<proteinExistence type="inferred from homology"/>
<evidence type="ECO:0000256" key="2">
    <source>
        <dbReference type="ARBA" id="ARBA00009840"/>
    </source>
</evidence>
<evidence type="ECO:0000313" key="6">
    <source>
        <dbReference type="EMBL" id="NGY05557.1"/>
    </source>
</evidence>
<feature type="coiled-coil region" evidence="5">
    <location>
        <begin position="31"/>
        <end position="95"/>
    </location>
</feature>
<evidence type="ECO:0000256" key="3">
    <source>
        <dbReference type="ARBA" id="ARBA00023054"/>
    </source>
</evidence>
<dbReference type="Pfam" id="PF02646">
    <property type="entry name" value="RmuC"/>
    <property type="match status" value="1"/>
</dbReference>
<comment type="caution">
    <text evidence="6">The sequence shown here is derived from an EMBL/GenBank/DDBJ whole genome shotgun (WGS) entry which is preliminary data.</text>
</comment>
<evidence type="ECO:0000256" key="5">
    <source>
        <dbReference type="SAM" id="Coils"/>
    </source>
</evidence>
<dbReference type="InterPro" id="IPR003798">
    <property type="entry name" value="DNA_recombination_RmuC"/>
</dbReference>
<organism evidence="6 7">
    <name type="scientific">Solimonas terrae</name>
    <dbReference type="NCBI Taxonomy" id="1396819"/>
    <lineage>
        <taxon>Bacteria</taxon>
        <taxon>Pseudomonadati</taxon>
        <taxon>Pseudomonadota</taxon>
        <taxon>Gammaproteobacteria</taxon>
        <taxon>Nevskiales</taxon>
        <taxon>Nevskiaceae</taxon>
        <taxon>Solimonas</taxon>
    </lineage>
</organism>
<dbReference type="AlphaFoldDB" id="A0A6M2BUF4"/>
<sequence>MNLIMVLLVAVVGAFVGGALATLLRRPADAGKAFKAEAERLERALRDEAAQTRRDAAELTRGQRAELTATLTQFGQQLQQQQESLRATLADTQRQLAEDAQKARGEQAQTLARFGEQQSIALKTLVDAQMQAAEKLRASVDDNLKTLRGENAEKLEQMRRTVDEKLHETLEKRLGESFKLVSDRLEQVHKGLGEMQTLANGVGDLKRVLSNVKTRGGWGEVQLESILEQIFTAEQFARQVATKPGSREVVDCAIRLPGRGEHDSTVWLPIDAKFPSEDYERLVDAVERADLEAIKISGAQLQRTVEIQAKSIGDKYIAPPDTTDFAVMFLPTEGLYAEVIRRPGIVEKLQREHRVVLAGPTTLTALLNSLQMGFRTLAIEKRTSEVWRVLGAVKTEFGKFGEVLDKVSEKLDQAQKQITQTGVRSRAITRQLREVEALPASDTDKLLGSVGDDEAAD</sequence>
<comment type="similarity">
    <text evidence="2">Belongs to the RmuC family.</text>
</comment>
<evidence type="ECO:0000256" key="1">
    <source>
        <dbReference type="ARBA" id="ARBA00003416"/>
    </source>
</evidence>
<keyword evidence="4" id="KW-0233">DNA recombination</keyword>
<reference evidence="6 7" key="1">
    <citation type="journal article" date="2014" name="Int. J. Syst. Evol. Microbiol.">
        <title>Solimonas terrae sp. nov., isolated from soil.</title>
        <authorList>
            <person name="Kim S.J."/>
            <person name="Moon J.Y."/>
            <person name="Weon H.Y."/>
            <person name="Ahn J.H."/>
            <person name="Chen W.M."/>
            <person name="Kwon S.W."/>
        </authorList>
    </citation>
    <scope>NUCLEOTIDE SEQUENCE [LARGE SCALE GENOMIC DNA]</scope>
    <source>
        <strain evidence="6 7">KIS83-12</strain>
    </source>
</reference>
<dbReference type="PANTHER" id="PTHR30563">
    <property type="entry name" value="DNA RECOMBINATION PROTEIN RMUC"/>
    <property type="match status" value="1"/>
</dbReference>
<dbReference type="PANTHER" id="PTHR30563:SF0">
    <property type="entry name" value="DNA RECOMBINATION PROTEIN RMUC"/>
    <property type="match status" value="1"/>
</dbReference>
<feature type="coiled-coil region" evidence="5">
    <location>
        <begin position="130"/>
        <end position="172"/>
    </location>
</feature>
<dbReference type="RefSeq" id="WP_166257302.1">
    <property type="nucleotide sequence ID" value="NZ_JAAMOW010000006.1"/>
</dbReference>
<dbReference type="GO" id="GO:0006310">
    <property type="term" value="P:DNA recombination"/>
    <property type="evidence" value="ECO:0007669"/>
    <property type="project" value="UniProtKB-KW"/>
</dbReference>
<keyword evidence="7" id="KW-1185">Reference proteome</keyword>
<comment type="function">
    <text evidence="1">Involved in DNA recombination.</text>
</comment>
<evidence type="ECO:0000256" key="4">
    <source>
        <dbReference type="ARBA" id="ARBA00023172"/>
    </source>
</evidence>
<dbReference type="Proteomes" id="UP000472676">
    <property type="component" value="Unassembled WGS sequence"/>
</dbReference>
<gene>
    <name evidence="6" type="primary">rmuC</name>
    <name evidence="6" type="ORF">G7Y85_12355</name>
</gene>
<evidence type="ECO:0000313" key="7">
    <source>
        <dbReference type="Proteomes" id="UP000472676"/>
    </source>
</evidence>